<feature type="compositionally biased region" description="Acidic residues" evidence="2">
    <location>
        <begin position="725"/>
        <end position="735"/>
    </location>
</feature>
<gene>
    <name evidence="4" type="ORF">BG011_006736</name>
</gene>
<reference evidence="4" key="1">
    <citation type="journal article" date="2020" name="Fungal Divers.">
        <title>Resolving the Mortierellaceae phylogeny through synthesis of multi-gene phylogenetics and phylogenomics.</title>
        <authorList>
            <person name="Vandepol N."/>
            <person name="Liber J."/>
            <person name="Desiro A."/>
            <person name="Na H."/>
            <person name="Kennedy M."/>
            <person name="Barry K."/>
            <person name="Grigoriev I.V."/>
            <person name="Miller A.N."/>
            <person name="O'Donnell K."/>
            <person name="Stajich J.E."/>
            <person name="Bonito G."/>
        </authorList>
    </citation>
    <scope>NUCLEOTIDE SEQUENCE</scope>
    <source>
        <strain evidence="4">KOD948</strain>
    </source>
</reference>
<feature type="region of interest" description="Disordered" evidence="2">
    <location>
        <begin position="1"/>
        <end position="34"/>
    </location>
</feature>
<dbReference type="Proteomes" id="UP000726737">
    <property type="component" value="Unassembled WGS sequence"/>
</dbReference>
<feature type="region of interest" description="Disordered" evidence="2">
    <location>
        <begin position="656"/>
        <end position="735"/>
    </location>
</feature>
<feature type="compositionally biased region" description="Low complexity" evidence="2">
    <location>
        <begin position="411"/>
        <end position="433"/>
    </location>
</feature>
<proteinExistence type="predicted"/>
<dbReference type="EMBL" id="JAAAJA010000497">
    <property type="protein sequence ID" value="KAG0252806.1"/>
    <property type="molecule type" value="Genomic_DNA"/>
</dbReference>
<dbReference type="SMART" id="SM00401">
    <property type="entry name" value="ZnF_GATA"/>
    <property type="match status" value="1"/>
</dbReference>
<evidence type="ECO:0000259" key="3">
    <source>
        <dbReference type="PROSITE" id="PS50114"/>
    </source>
</evidence>
<feature type="compositionally biased region" description="Polar residues" evidence="2">
    <location>
        <begin position="464"/>
        <end position="482"/>
    </location>
</feature>
<dbReference type="GO" id="GO:0008270">
    <property type="term" value="F:zinc ion binding"/>
    <property type="evidence" value="ECO:0007669"/>
    <property type="project" value="UniProtKB-KW"/>
</dbReference>
<accession>A0A9P6TZJ2</accession>
<keyword evidence="1" id="KW-0862">Zinc</keyword>
<organism evidence="4 5">
    <name type="scientific">Mortierella polycephala</name>
    <dbReference type="NCBI Taxonomy" id="41804"/>
    <lineage>
        <taxon>Eukaryota</taxon>
        <taxon>Fungi</taxon>
        <taxon>Fungi incertae sedis</taxon>
        <taxon>Mucoromycota</taxon>
        <taxon>Mortierellomycotina</taxon>
        <taxon>Mortierellomycetes</taxon>
        <taxon>Mortierellales</taxon>
        <taxon>Mortierellaceae</taxon>
        <taxon>Mortierella</taxon>
    </lineage>
</organism>
<dbReference type="Gene3D" id="3.30.50.10">
    <property type="entry name" value="Erythroid Transcription Factor GATA-1, subunit A"/>
    <property type="match status" value="1"/>
</dbReference>
<dbReference type="AlphaFoldDB" id="A0A9P6TZJ2"/>
<dbReference type="SUPFAM" id="SSF57716">
    <property type="entry name" value="Glucocorticoid receptor-like (DNA-binding domain)"/>
    <property type="match status" value="1"/>
</dbReference>
<dbReference type="GO" id="GO:0006355">
    <property type="term" value="P:regulation of DNA-templated transcription"/>
    <property type="evidence" value="ECO:0007669"/>
    <property type="project" value="InterPro"/>
</dbReference>
<evidence type="ECO:0000313" key="5">
    <source>
        <dbReference type="Proteomes" id="UP000726737"/>
    </source>
</evidence>
<dbReference type="InterPro" id="IPR013088">
    <property type="entry name" value="Znf_NHR/GATA"/>
</dbReference>
<keyword evidence="5" id="KW-1185">Reference proteome</keyword>
<comment type="caution">
    <text evidence="4">The sequence shown here is derived from an EMBL/GenBank/DDBJ whole genome shotgun (WGS) entry which is preliminary data.</text>
</comment>
<keyword evidence="1" id="KW-0863">Zinc-finger</keyword>
<feature type="compositionally biased region" description="Polar residues" evidence="2">
    <location>
        <begin position="582"/>
        <end position="599"/>
    </location>
</feature>
<dbReference type="OrthoDB" id="515401at2759"/>
<feature type="region of interest" description="Disordered" evidence="2">
    <location>
        <begin position="581"/>
        <end position="601"/>
    </location>
</feature>
<feature type="compositionally biased region" description="Low complexity" evidence="2">
    <location>
        <begin position="674"/>
        <end position="688"/>
    </location>
</feature>
<dbReference type="PROSITE" id="PS50114">
    <property type="entry name" value="GATA_ZN_FINGER_2"/>
    <property type="match status" value="1"/>
</dbReference>
<dbReference type="CDD" id="cd00202">
    <property type="entry name" value="ZnF_GATA"/>
    <property type="match status" value="1"/>
</dbReference>
<feature type="domain" description="GATA-type" evidence="3">
    <location>
        <begin position="365"/>
        <end position="394"/>
    </location>
</feature>
<feature type="compositionally biased region" description="Polar residues" evidence="2">
    <location>
        <begin position="689"/>
        <end position="703"/>
    </location>
</feature>
<evidence type="ECO:0000256" key="2">
    <source>
        <dbReference type="SAM" id="MobiDB-lite"/>
    </source>
</evidence>
<feature type="region of interest" description="Disordered" evidence="2">
    <location>
        <begin position="400"/>
        <end position="482"/>
    </location>
</feature>
<evidence type="ECO:0000256" key="1">
    <source>
        <dbReference type="PROSITE-ProRule" id="PRU00094"/>
    </source>
</evidence>
<name>A0A9P6TZJ2_9FUNG</name>
<dbReference type="Pfam" id="PF00320">
    <property type="entry name" value="GATA"/>
    <property type="match status" value="1"/>
</dbReference>
<keyword evidence="1" id="KW-0479">Metal-binding</keyword>
<dbReference type="GO" id="GO:0043565">
    <property type="term" value="F:sequence-specific DNA binding"/>
    <property type="evidence" value="ECO:0007669"/>
    <property type="project" value="InterPro"/>
</dbReference>
<dbReference type="InterPro" id="IPR000679">
    <property type="entry name" value="Znf_GATA"/>
</dbReference>
<sequence length="735" mass="78319">MKLHDEPVSQTCQHQSPPSPPVPHHHPFDFDLGDKADPICEIQLDSNDNCNNNDSNHKMSRHDSKIPTIDDGALSMASGADLNHKSSGASSVLPEDHAPFPARVVSPGICPKDETTDVRAVLPSPASIPILDEVRKAYNLPPQNISTAFFQSQDTMRCAAYNAVSGPTPGQVNSEHPSARGLVVSSSGASSFGAWVSQVDPAQAATLASWSMPTVSLPHSAQWACQQTYDRQSMYPMDVSGNSTRLHSQTMQNGCANLDSLSNVWTPNTGYYSPAAYTSTMVVPDATSSTSLTGMSATRSHYGYSRRRSAMNTSPLALSNQAALAHNGFNGANGSQKLHGKPRPFFRTKDGSIKIHRTLPEHSPCAICGTTETPIWRKGPNNSSICNGCSLIAKQTRGTLEGHGGADSSTRLRATSNGSSSSLSSASRSLSQRPRLRSRAKNSGADIGSYKGASVEGSRKKKGATSSANHATNGSSFYSTEAINGSTGYEDGTGGKYPLEEWYQHQNQQSQHNGHQYSHYPYTQLSSDMLDASSHANSYSSVPSAGADQFWGPSPQQHYYSQAPHHQSYQQYSCQMYQQPYTHQDTGPTPSSNVHINSNSYSTSECHTMSSSSMLSGTRILAVPSVETSFSASAPSSSPAELKLTMPSSCIRKSDHRFQEPKLTPASSAVSTKSVGSPSALSSSSLSSHVQQTQGLSPSSEGPSNAGEKATEDRRSMSTGSDLSSGEESDSGLDD</sequence>
<evidence type="ECO:0000313" key="4">
    <source>
        <dbReference type="EMBL" id="KAG0252806.1"/>
    </source>
</evidence>
<protein>
    <recommendedName>
        <fullName evidence="3">GATA-type domain-containing protein</fullName>
    </recommendedName>
</protein>